<feature type="region of interest" description="Disordered" evidence="1">
    <location>
        <begin position="60"/>
        <end position="92"/>
    </location>
</feature>
<proteinExistence type="predicted"/>
<evidence type="ECO:0000313" key="4">
    <source>
        <dbReference type="Proteomes" id="UP000516424"/>
    </source>
</evidence>
<protein>
    <submittedName>
        <fullName evidence="3">Uncharacterized protein</fullName>
    </submittedName>
</protein>
<gene>
    <name evidence="3" type="ORF">EMQ_0576</name>
</gene>
<dbReference type="EMBL" id="AP023410">
    <property type="protein sequence ID" value="BCK74970.1"/>
    <property type="molecule type" value="Genomic_DNA"/>
</dbReference>
<keyword evidence="4" id="KW-1185">Reference proteome</keyword>
<evidence type="ECO:0000256" key="1">
    <source>
        <dbReference type="SAM" id="MobiDB-lite"/>
    </source>
</evidence>
<feature type="transmembrane region" description="Helical" evidence="2">
    <location>
        <begin position="6"/>
        <end position="29"/>
    </location>
</feature>
<accession>A0AB33I8V6</accession>
<evidence type="ECO:0000313" key="3">
    <source>
        <dbReference type="EMBL" id="BCK74970.1"/>
    </source>
</evidence>
<keyword evidence="2" id="KW-0812">Transmembrane</keyword>
<feature type="compositionally biased region" description="Basic and acidic residues" evidence="1">
    <location>
        <begin position="81"/>
        <end position="92"/>
    </location>
</feature>
<name>A0AB33I8V6_ACEAC</name>
<evidence type="ECO:0000256" key="2">
    <source>
        <dbReference type="SAM" id="Phobius"/>
    </source>
</evidence>
<dbReference type="Proteomes" id="UP000516424">
    <property type="component" value="Chromosome"/>
</dbReference>
<reference evidence="3 4" key="1">
    <citation type="journal article" date="2011" name="Microbiology">
        <title>Transcriptome response to different carbon sources in Acetobacter aceti.</title>
        <authorList>
            <person name="Sakurai K."/>
            <person name="Arai H."/>
            <person name="Ishii M."/>
            <person name="Igarashi Y."/>
        </authorList>
    </citation>
    <scope>NUCLEOTIDE SEQUENCE [LARGE SCALE GENOMIC DNA]</scope>
    <source>
        <strain evidence="3 4">NBRC 14818</strain>
    </source>
</reference>
<keyword evidence="2" id="KW-1133">Transmembrane helix</keyword>
<dbReference type="AlphaFoldDB" id="A0AB33I8V6"/>
<sequence>MIGDPLFYSIVAGLAGLAIGVAGALSSVLMGDLSAVQVHALAARLIVRELDARLGLPRRQFEPLPSFPDGVPDAADDDESEKTPHEDAGARA</sequence>
<dbReference type="RefSeq" id="WP_018308494.1">
    <property type="nucleotide sequence ID" value="NZ_AP023410.1"/>
</dbReference>
<keyword evidence="2" id="KW-0472">Membrane</keyword>
<organism evidence="3 4">
    <name type="scientific">Acetobacter aceti NBRC 14818</name>
    <dbReference type="NCBI Taxonomy" id="887700"/>
    <lineage>
        <taxon>Bacteria</taxon>
        <taxon>Pseudomonadati</taxon>
        <taxon>Pseudomonadota</taxon>
        <taxon>Alphaproteobacteria</taxon>
        <taxon>Acetobacterales</taxon>
        <taxon>Acetobacteraceae</taxon>
        <taxon>Acetobacter</taxon>
        <taxon>Acetobacter subgen. Acetobacter</taxon>
    </lineage>
</organism>